<evidence type="ECO:0000313" key="1">
    <source>
        <dbReference type="EMBL" id="KFD59547.1"/>
    </source>
</evidence>
<name>A0A085MQQ1_9BILA</name>
<reference evidence="1" key="1">
    <citation type="journal article" date="2014" name="Nat. Genet.">
        <title>Genome and transcriptome of the porcine whipworm Trichuris suis.</title>
        <authorList>
            <person name="Jex A.R."/>
            <person name="Nejsum P."/>
            <person name="Schwarz E.M."/>
            <person name="Hu L."/>
            <person name="Young N.D."/>
            <person name="Hall R.S."/>
            <person name="Korhonen P.K."/>
            <person name="Liao S."/>
            <person name="Thamsborg S."/>
            <person name="Xia J."/>
            <person name="Xu P."/>
            <person name="Wang S."/>
            <person name="Scheerlinck J.P."/>
            <person name="Hofmann A."/>
            <person name="Sternberg P.W."/>
            <person name="Wang J."/>
            <person name="Gasser R.B."/>
        </authorList>
    </citation>
    <scope>NUCLEOTIDE SEQUENCE [LARGE SCALE GENOMIC DNA]</scope>
    <source>
        <strain evidence="1">DCEP-RM93F</strain>
    </source>
</reference>
<protein>
    <submittedName>
        <fullName evidence="1">Uncharacterized protein</fullName>
    </submittedName>
</protein>
<accession>A0A085MQQ1</accession>
<gene>
    <name evidence="1" type="ORF">M514_28271</name>
</gene>
<organism evidence="1">
    <name type="scientific">Trichuris suis</name>
    <name type="common">pig whipworm</name>
    <dbReference type="NCBI Taxonomy" id="68888"/>
    <lineage>
        <taxon>Eukaryota</taxon>
        <taxon>Metazoa</taxon>
        <taxon>Ecdysozoa</taxon>
        <taxon>Nematoda</taxon>
        <taxon>Enoplea</taxon>
        <taxon>Dorylaimia</taxon>
        <taxon>Trichinellida</taxon>
        <taxon>Trichuridae</taxon>
        <taxon>Trichuris</taxon>
    </lineage>
</organism>
<dbReference type="AlphaFoldDB" id="A0A085MQQ1"/>
<proteinExistence type="predicted"/>
<dbReference type="Proteomes" id="UP000030758">
    <property type="component" value="Unassembled WGS sequence"/>
</dbReference>
<dbReference type="EMBL" id="KL367839">
    <property type="protein sequence ID" value="KFD59547.1"/>
    <property type="molecule type" value="Genomic_DNA"/>
</dbReference>
<sequence length="83" mass="9312">MNAKERFTKSCPGPALIRNHRFWWPALRSELQTTFLAAPQAPAAASSASPTATGWSPGIRLPESSFFWFNFMPWGDLRNDADQ</sequence>